<keyword evidence="1" id="KW-1133">Transmembrane helix</keyword>
<dbReference type="Proteomes" id="UP000050790">
    <property type="component" value="Unassembled WGS sequence"/>
</dbReference>
<feature type="transmembrane region" description="Helical" evidence="1">
    <location>
        <begin position="58"/>
        <end position="85"/>
    </location>
</feature>
<protein>
    <submittedName>
        <fullName evidence="3">Uncharacterized protein</fullName>
    </submittedName>
</protein>
<proteinExistence type="predicted"/>
<name>A0AA85ALW9_9TREM</name>
<dbReference type="WBParaSite" id="SMRG1_91370.1">
    <property type="protein sequence ID" value="SMRG1_91370.1"/>
    <property type="gene ID" value="SMRG1_91370"/>
</dbReference>
<keyword evidence="1" id="KW-0812">Transmembrane</keyword>
<organism evidence="2 3">
    <name type="scientific">Schistosoma margrebowiei</name>
    <dbReference type="NCBI Taxonomy" id="48269"/>
    <lineage>
        <taxon>Eukaryota</taxon>
        <taxon>Metazoa</taxon>
        <taxon>Spiralia</taxon>
        <taxon>Lophotrochozoa</taxon>
        <taxon>Platyhelminthes</taxon>
        <taxon>Trematoda</taxon>
        <taxon>Digenea</taxon>
        <taxon>Strigeidida</taxon>
        <taxon>Schistosomatoidea</taxon>
        <taxon>Schistosomatidae</taxon>
        <taxon>Schistosoma</taxon>
    </lineage>
</organism>
<sequence length="130" mass="14628">MKQLLLFYIKPFIPDCSHIPCGSHQHCVRNIAGNATCVCNVFFAPENLDPSIPLDCRFSWITLLLAVIFSLLSLICIIWIIGAICKACSTKRQYKNVKPVDQPEEEEGESIRSIRSFASIPYNAPPRNCD</sequence>
<evidence type="ECO:0000256" key="1">
    <source>
        <dbReference type="SAM" id="Phobius"/>
    </source>
</evidence>
<dbReference type="AlphaFoldDB" id="A0AA85ALW9"/>
<keyword evidence="1" id="KW-0472">Membrane</keyword>
<reference evidence="3" key="1">
    <citation type="submission" date="2023-11" db="UniProtKB">
        <authorList>
            <consortium name="WormBaseParasite"/>
        </authorList>
    </citation>
    <scope>IDENTIFICATION</scope>
</reference>
<evidence type="ECO:0000313" key="2">
    <source>
        <dbReference type="Proteomes" id="UP000050790"/>
    </source>
</evidence>
<accession>A0AA85ALW9</accession>
<evidence type="ECO:0000313" key="3">
    <source>
        <dbReference type="WBParaSite" id="SMRG1_91370.1"/>
    </source>
</evidence>